<evidence type="ECO:0000313" key="3">
    <source>
        <dbReference type="EMBL" id="SFL90908.1"/>
    </source>
</evidence>
<dbReference type="Pfam" id="PF01381">
    <property type="entry name" value="HTH_3"/>
    <property type="match status" value="1"/>
</dbReference>
<dbReference type="SUPFAM" id="SSF47413">
    <property type="entry name" value="lambda repressor-like DNA-binding domains"/>
    <property type="match status" value="1"/>
</dbReference>
<dbReference type="EMBL" id="FOTS01000025">
    <property type="protein sequence ID" value="SFL90908.1"/>
    <property type="molecule type" value="Genomic_DNA"/>
</dbReference>
<dbReference type="Gene3D" id="1.10.260.40">
    <property type="entry name" value="lambda repressor-like DNA-binding domains"/>
    <property type="match status" value="1"/>
</dbReference>
<sequence>MQGKRIRALREMQGITQLELAEKAGIDNSLVSRIENGQSEGSIQSLKKIATVLGVTVAELLNESTASIEKESS</sequence>
<evidence type="ECO:0000259" key="2">
    <source>
        <dbReference type="PROSITE" id="PS50943"/>
    </source>
</evidence>
<reference evidence="4" key="1">
    <citation type="submission" date="2016-10" db="EMBL/GenBank/DDBJ databases">
        <authorList>
            <person name="Varghese N."/>
            <person name="Submissions S."/>
        </authorList>
    </citation>
    <scope>NUCLEOTIDE SEQUENCE [LARGE SCALE GENOMIC DNA]</scope>
    <source>
        <strain evidence="4">DSM 13327</strain>
    </source>
</reference>
<dbReference type="OrthoDB" id="407979at2"/>
<dbReference type="PANTHER" id="PTHR46797:SF1">
    <property type="entry name" value="METHYLPHOSPHONATE SYNTHASE"/>
    <property type="match status" value="1"/>
</dbReference>
<dbReference type="STRING" id="1123291.SAMN04490355_102518"/>
<dbReference type="GO" id="GO:0005829">
    <property type="term" value="C:cytosol"/>
    <property type="evidence" value="ECO:0007669"/>
    <property type="project" value="TreeGrafter"/>
</dbReference>
<dbReference type="GO" id="GO:0003700">
    <property type="term" value="F:DNA-binding transcription factor activity"/>
    <property type="evidence" value="ECO:0007669"/>
    <property type="project" value="TreeGrafter"/>
</dbReference>
<proteinExistence type="predicted"/>
<dbReference type="InterPro" id="IPR001387">
    <property type="entry name" value="Cro/C1-type_HTH"/>
</dbReference>
<dbReference type="CDD" id="cd00093">
    <property type="entry name" value="HTH_XRE"/>
    <property type="match status" value="1"/>
</dbReference>
<dbReference type="Proteomes" id="UP000199520">
    <property type="component" value="Unassembled WGS sequence"/>
</dbReference>
<accession>A0A1I4LIH4</accession>
<protein>
    <submittedName>
        <fullName evidence="3">Helix-turn-helix domain-containing protein</fullName>
    </submittedName>
</protein>
<dbReference type="AlphaFoldDB" id="A0A1I4LIH4"/>
<evidence type="ECO:0000256" key="1">
    <source>
        <dbReference type="ARBA" id="ARBA00023125"/>
    </source>
</evidence>
<keyword evidence="4" id="KW-1185">Reference proteome</keyword>
<dbReference type="InterPro" id="IPR050807">
    <property type="entry name" value="TransReg_Diox_bact_type"/>
</dbReference>
<gene>
    <name evidence="3" type="ORF">SAMN04490355_102518</name>
</gene>
<dbReference type="GO" id="GO:0003677">
    <property type="term" value="F:DNA binding"/>
    <property type="evidence" value="ECO:0007669"/>
    <property type="project" value="UniProtKB-KW"/>
</dbReference>
<dbReference type="SMART" id="SM00530">
    <property type="entry name" value="HTH_XRE"/>
    <property type="match status" value="1"/>
</dbReference>
<evidence type="ECO:0000313" key="4">
    <source>
        <dbReference type="Proteomes" id="UP000199520"/>
    </source>
</evidence>
<dbReference type="PANTHER" id="PTHR46797">
    <property type="entry name" value="HTH-TYPE TRANSCRIPTIONAL REGULATOR"/>
    <property type="match status" value="1"/>
</dbReference>
<name>A0A1I4LIH4_9FIRM</name>
<dbReference type="PROSITE" id="PS50943">
    <property type="entry name" value="HTH_CROC1"/>
    <property type="match status" value="1"/>
</dbReference>
<feature type="domain" description="HTH cro/C1-type" evidence="2">
    <location>
        <begin position="6"/>
        <end position="60"/>
    </location>
</feature>
<dbReference type="InterPro" id="IPR010982">
    <property type="entry name" value="Lambda_DNA-bd_dom_sf"/>
</dbReference>
<keyword evidence="1" id="KW-0238">DNA-binding</keyword>
<dbReference type="RefSeq" id="WP_090938405.1">
    <property type="nucleotide sequence ID" value="NZ_FOTS01000025.1"/>
</dbReference>
<organism evidence="3 4">
    <name type="scientific">Pelosinus propionicus DSM 13327</name>
    <dbReference type="NCBI Taxonomy" id="1123291"/>
    <lineage>
        <taxon>Bacteria</taxon>
        <taxon>Bacillati</taxon>
        <taxon>Bacillota</taxon>
        <taxon>Negativicutes</taxon>
        <taxon>Selenomonadales</taxon>
        <taxon>Sporomusaceae</taxon>
        <taxon>Pelosinus</taxon>
    </lineage>
</organism>